<keyword evidence="5" id="KW-1185">Reference proteome</keyword>
<protein>
    <submittedName>
        <fullName evidence="1">Uncharacterized protein</fullName>
    </submittedName>
</protein>
<evidence type="ECO:0000313" key="5">
    <source>
        <dbReference type="Proteomes" id="UP000524535"/>
    </source>
</evidence>
<dbReference type="Proteomes" id="UP000524535">
    <property type="component" value="Unassembled WGS sequence"/>
</dbReference>
<accession>A0A7W6S7T5</accession>
<evidence type="ECO:0000313" key="4">
    <source>
        <dbReference type="Proteomes" id="UP000520770"/>
    </source>
</evidence>
<organism evidence="1 4">
    <name type="scientific">Aliirhizobium cellulosilyticum</name>
    <dbReference type="NCBI Taxonomy" id="393664"/>
    <lineage>
        <taxon>Bacteria</taxon>
        <taxon>Pseudomonadati</taxon>
        <taxon>Pseudomonadota</taxon>
        <taxon>Alphaproteobacteria</taxon>
        <taxon>Hyphomicrobiales</taxon>
        <taxon>Rhizobiaceae</taxon>
        <taxon>Aliirhizobium</taxon>
    </lineage>
</organism>
<dbReference type="AlphaFoldDB" id="A0A7W6S7T5"/>
<dbReference type="Pfam" id="PF19749">
    <property type="entry name" value="DUF6236"/>
    <property type="match status" value="1"/>
</dbReference>
<sequence length="242" mass="26759">MWLLYWDKLANPTQSNFVVGLPREYEFLETAGIFSNHFVDHFGGTGPDVFRETSLELFDRLEEHDISPWAVYGILDPEDKMDVKDGRILRVALMSALPIPNQDVPLDDILTFRDRRSAEREALMAHIDDVYQSVVNAPDRPLAEHTALKRLASGAKDQVDAIHESRIPFRLMDLASDFNLVAGVAAAAGSLAIGATWPVALGNSLVAGGSITIGKIAGIGQKKKNDTPFRYVGLYHDEVFKP</sequence>
<dbReference type="Proteomes" id="UP000576087">
    <property type="component" value="Unassembled WGS sequence"/>
</dbReference>
<reference evidence="4 5" key="1">
    <citation type="submission" date="2020-08" db="EMBL/GenBank/DDBJ databases">
        <title>Genomic Encyclopedia of Type Strains, Phase IV (KMG-V): Genome sequencing to study the core and pangenomes of soil and plant-associated prokaryotes.</title>
        <authorList>
            <person name="Whitman W."/>
        </authorList>
    </citation>
    <scope>NUCLEOTIDE SEQUENCE [LARGE SCALE GENOMIC DNA]</scope>
    <source>
        <strain evidence="2 5">SEMIA 444</strain>
        <strain evidence="1 4">SEMIA 448</strain>
        <strain evidence="3 6">SEMIA 452</strain>
    </source>
</reference>
<evidence type="ECO:0000313" key="3">
    <source>
        <dbReference type="EMBL" id="MBB4444265.1"/>
    </source>
</evidence>
<evidence type="ECO:0000313" key="1">
    <source>
        <dbReference type="EMBL" id="MBB4348030.1"/>
    </source>
</evidence>
<evidence type="ECO:0000313" key="2">
    <source>
        <dbReference type="EMBL" id="MBB4409576.1"/>
    </source>
</evidence>
<dbReference type="EMBL" id="JACIHM010000001">
    <property type="protein sequence ID" value="MBB4444265.1"/>
    <property type="molecule type" value="Genomic_DNA"/>
</dbReference>
<dbReference type="InterPro" id="IPR046203">
    <property type="entry name" value="DUF6236"/>
</dbReference>
<name>A0A7W6S7T5_9HYPH</name>
<dbReference type="EMBL" id="JACIGY010000001">
    <property type="protein sequence ID" value="MBB4409576.1"/>
    <property type="molecule type" value="Genomic_DNA"/>
</dbReference>
<dbReference type="EMBL" id="JACIGW010000001">
    <property type="protein sequence ID" value="MBB4348030.1"/>
    <property type="molecule type" value="Genomic_DNA"/>
</dbReference>
<evidence type="ECO:0000313" key="6">
    <source>
        <dbReference type="Proteomes" id="UP000576087"/>
    </source>
</evidence>
<comment type="caution">
    <text evidence="1">The sequence shown here is derived from an EMBL/GenBank/DDBJ whole genome shotgun (WGS) entry which is preliminary data.</text>
</comment>
<proteinExistence type="predicted"/>
<dbReference type="RefSeq" id="WP_183822122.1">
    <property type="nucleotide sequence ID" value="NZ_JACIGW010000001.1"/>
</dbReference>
<gene>
    <name evidence="2" type="ORF">GGE31_000047</name>
    <name evidence="1" type="ORF">GGE33_001738</name>
    <name evidence="3" type="ORF">GGE35_000047</name>
</gene>
<dbReference type="Proteomes" id="UP000520770">
    <property type="component" value="Unassembled WGS sequence"/>
</dbReference>